<dbReference type="EC" id="2.1.1.72" evidence="3"/>
<dbReference type="Gene3D" id="3.40.50.150">
    <property type="entry name" value="Vaccinia Virus protein VP39"/>
    <property type="match status" value="1"/>
</dbReference>
<dbReference type="EMBL" id="MKGI01000076">
    <property type="protein sequence ID" value="OEL10617.1"/>
    <property type="molecule type" value="Genomic_DNA"/>
</dbReference>
<evidence type="ECO:0000256" key="8">
    <source>
        <dbReference type="ARBA" id="ARBA00023125"/>
    </source>
</evidence>
<comment type="caution">
    <text evidence="12">The sequence shown here is derived from an EMBL/GenBank/DDBJ whole genome shotgun (WGS) entry which is preliminary data.</text>
</comment>
<dbReference type="PRINTS" id="PR00507">
    <property type="entry name" value="N12N6MTFRASE"/>
</dbReference>
<proteinExistence type="inferred from homology"/>
<keyword evidence="6" id="KW-0949">S-adenosyl-L-methionine</keyword>
<dbReference type="InterPro" id="IPR000055">
    <property type="entry name" value="Restrct_endonuc_typeI_TRD"/>
</dbReference>
<keyword evidence="4 12" id="KW-0489">Methyltransferase</keyword>
<dbReference type="GO" id="GO:0003677">
    <property type="term" value="F:DNA binding"/>
    <property type="evidence" value="ECO:0007669"/>
    <property type="project" value="UniProtKB-KW"/>
</dbReference>
<keyword evidence="13" id="KW-1185">Reference proteome</keyword>
<dbReference type="InterPro" id="IPR029063">
    <property type="entry name" value="SAM-dependent_MTases_sf"/>
</dbReference>
<evidence type="ECO:0000256" key="6">
    <source>
        <dbReference type="ARBA" id="ARBA00022691"/>
    </source>
</evidence>
<dbReference type="RefSeq" id="WP_069799894.1">
    <property type="nucleotide sequence ID" value="NZ_CP034157.1"/>
</dbReference>
<dbReference type="SMR" id="A0A1E5UCU1"/>
<evidence type="ECO:0000256" key="9">
    <source>
        <dbReference type="ARBA" id="ARBA00047942"/>
    </source>
</evidence>
<dbReference type="Pfam" id="PF02384">
    <property type="entry name" value="N6_Mtase"/>
    <property type="match status" value="1"/>
</dbReference>
<dbReference type="KEGG" id="cnr:EB819_11165"/>
<keyword evidence="7" id="KW-0680">Restriction system</keyword>
<feature type="domain" description="DNA methylase adenine-specific" evidence="11">
    <location>
        <begin position="131"/>
        <end position="405"/>
    </location>
</feature>
<dbReference type="STRING" id="237258.SAMN04489756_104141"/>
<dbReference type="InterPro" id="IPR038333">
    <property type="entry name" value="T1MK-like_N_sf"/>
</dbReference>
<dbReference type="InterPro" id="IPR044946">
    <property type="entry name" value="Restrct_endonuc_typeI_TRD_sf"/>
</dbReference>
<dbReference type="Proteomes" id="UP000095601">
    <property type="component" value="Unassembled WGS sequence"/>
</dbReference>
<name>A0A1E5UCU1_9FLAO</name>
<dbReference type="SUPFAM" id="SSF116734">
    <property type="entry name" value="DNA methylase specificity domain"/>
    <property type="match status" value="1"/>
</dbReference>
<dbReference type="InterPro" id="IPR003356">
    <property type="entry name" value="DNA_methylase_A-5"/>
</dbReference>
<evidence type="ECO:0000256" key="5">
    <source>
        <dbReference type="ARBA" id="ARBA00022679"/>
    </source>
</evidence>
<gene>
    <name evidence="12" type="ORF">BHF72_0440</name>
</gene>
<comment type="catalytic activity">
    <reaction evidence="9">
        <text>a 2'-deoxyadenosine in DNA + S-adenosyl-L-methionine = an N(6)-methyl-2'-deoxyadenosine in DNA + S-adenosyl-L-homocysteine + H(+)</text>
        <dbReference type="Rhea" id="RHEA:15197"/>
        <dbReference type="Rhea" id="RHEA-COMP:12418"/>
        <dbReference type="Rhea" id="RHEA-COMP:12419"/>
        <dbReference type="ChEBI" id="CHEBI:15378"/>
        <dbReference type="ChEBI" id="CHEBI:57856"/>
        <dbReference type="ChEBI" id="CHEBI:59789"/>
        <dbReference type="ChEBI" id="CHEBI:90615"/>
        <dbReference type="ChEBI" id="CHEBI:90616"/>
        <dbReference type="EC" id="2.1.1.72"/>
    </reaction>
</comment>
<evidence type="ECO:0000259" key="11">
    <source>
        <dbReference type="Pfam" id="PF02384"/>
    </source>
</evidence>
<dbReference type="PATRIC" id="fig|237258.4.peg.622"/>
<evidence type="ECO:0000256" key="3">
    <source>
        <dbReference type="ARBA" id="ARBA00011900"/>
    </source>
</evidence>
<evidence type="ECO:0000256" key="2">
    <source>
        <dbReference type="ARBA" id="ARBA00010923"/>
    </source>
</evidence>
<dbReference type="Pfam" id="PF01420">
    <property type="entry name" value="Methylase_S"/>
    <property type="match status" value="1"/>
</dbReference>
<evidence type="ECO:0000256" key="7">
    <source>
        <dbReference type="ARBA" id="ARBA00022747"/>
    </source>
</evidence>
<dbReference type="Gene3D" id="1.20.1260.30">
    <property type="match status" value="1"/>
</dbReference>
<dbReference type="PROSITE" id="PS00092">
    <property type="entry name" value="N6_MTASE"/>
    <property type="match status" value="1"/>
</dbReference>
<dbReference type="AlphaFoldDB" id="A0A1E5UCU1"/>
<dbReference type="GO" id="GO:0032259">
    <property type="term" value="P:methylation"/>
    <property type="evidence" value="ECO:0007669"/>
    <property type="project" value="UniProtKB-KW"/>
</dbReference>
<reference evidence="12 13" key="1">
    <citation type="submission" date="2016-09" db="EMBL/GenBank/DDBJ databases">
        <authorList>
            <person name="Capua I."/>
            <person name="De Benedictis P."/>
            <person name="Joannis T."/>
            <person name="Lombin L.H."/>
            <person name="Cattoli G."/>
        </authorList>
    </citation>
    <scope>NUCLEOTIDE SEQUENCE [LARGE SCALE GENOMIC DNA]</scope>
    <source>
        <strain evidence="12 13">NRS-1</strain>
    </source>
</reference>
<dbReference type="GO" id="GO:0009007">
    <property type="term" value="F:site-specific DNA-methyltransferase (adenine-specific) activity"/>
    <property type="evidence" value="ECO:0007669"/>
    <property type="project" value="UniProtKB-EC"/>
</dbReference>
<dbReference type="GO" id="GO:0008170">
    <property type="term" value="F:N-methyltransferase activity"/>
    <property type="evidence" value="ECO:0007669"/>
    <property type="project" value="InterPro"/>
</dbReference>
<dbReference type="CDD" id="cd02440">
    <property type="entry name" value="AdoMet_MTases"/>
    <property type="match status" value="1"/>
</dbReference>
<dbReference type="SUPFAM" id="SSF53335">
    <property type="entry name" value="S-adenosyl-L-methionine-dependent methyltransferases"/>
    <property type="match status" value="1"/>
</dbReference>
<evidence type="ECO:0000259" key="10">
    <source>
        <dbReference type="Pfam" id="PF01420"/>
    </source>
</evidence>
<dbReference type="PANTHER" id="PTHR42998:SF1">
    <property type="entry name" value="TYPE I RESTRICTION ENZYME HINDI METHYLASE SUBUNIT"/>
    <property type="match status" value="1"/>
</dbReference>
<feature type="domain" description="Type I restriction modification DNA specificity" evidence="10">
    <location>
        <begin position="478"/>
        <end position="654"/>
    </location>
</feature>
<evidence type="ECO:0000313" key="13">
    <source>
        <dbReference type="Proteomes" id="UP000095601"/>
    </source>
</evidence>
<comment type="similarity">
    <text evidence="1">Belongs to the N(4)/N(6)-methyltransferase family.</text>
</comment>
<dbReference type="GO" id="GO:0009307">
    <property type="term" value="P:DNA restriction-modification system"/>
    <property type="evidence" value="ECO:0007669"/>
    <property type="project" value="UniProtKB-KW"/>
</dbReference>
<dbReference type="Gene3D" id="3.90.220.20">
    <property type="entry name" value="DNA methylase specificity domains"/>
    <property type="match status" value="2"/>
</dbReference>
<accession>A0A1E5UCU1</accession>
<protein>
    <recommendedName>
        <fullName evidence="3">site-specific DNA-methyltransferase (adenine-specific)</fullName>
        <ecNumber evidence="3">2.1.1.72</ecNumber>
    </recommendedName>
</protein>
<sequence>MNSLFDIELSKEDNLLKRFEEIHDYIYANDGLSPQQTLEEFVKILFIKIFDENEKLKQFSVSSEEWNDIKSGKSVSSFYDRITALFDKTQKEYKDIFDTDDRIKLSQNALGFTVNKLQGISLLGSSQDAKGLAFQKFLSHHEKDGRGQFFTPEPVIDFCVSMMQPKPNETIIDPACGSGGFLMSALKYIQDNNPKLDTSKVVSQNIFGLDINRSIARIAKMKLLLEANGKTNILCTNSLEDLDSIKLSLGQKNGFDLVLTNPPFGAKITQSSVLSKFDLGHKWGNKSNEFYQTKTVYANQNAEILFIERCLQLLKEGGRMAIVLPNGNFENPSLDYLRYYIKQKAKVLAIVNLPQETFIPFGTGVKTSLLFLEKDTKNEEKHYPIFFGRITKLGYQGNKNGTPIYQKDKYGQIIKDENKQPILDEDFSATIENYKAFLKGKKIETQNSFSIQFNELNGRFDYDFYSPENRKLFSNLTNFKTVRLGDICEIVKTKSRKLKDPNLIVEYVELSDINTHSYEIINSTTSQVHELPSRASYEIEQGDIITAIAGNSVGTRKHATALVTEDLAGSICTNGFRVFRNFKIDSYYLLYYLKSEMFLKQMFMYRTGAAIPNVSDTDLANIIIHLPEQKTIDDISNKMKKAFELRQASKQQIESIELEFA</sequence>
<evidence type="ECO:0000256" key="4">
    <source>
        <dbReference type="ARBA" id="ARBA00022603"/>
    </source>
</evidence>
<evidence type="ECO:0000313" key="12">
    <source>
        <dbReference type="EMBL" id="OEL10617.1"/>
    </source>
</evidence>
<organism evidence="12 13">
    <name type="scientific">Cloacibacterium normanense</name>
    <dbReference type="NCBI Taxonomy" id="237258"/>
    <lineage>
        <taxon>Bacteria</taxon>
        <taxon>Pseudomonadati</taxon>
        <taxon>Bacteroidota</taxon>
        <taxon>Flavobacteriia</taxon>
        <taxon>Flavobacteriales</taxon>
        <taxon>Weeksellaceae</taxon>
    </lineage>
</organism>
<dbReference type="InterPro" id="IPR052916">
    <property type="entry name" value="Type-I_RE_MTase_Subunit"/>
</dbReference>
<keyword evidence="8" id="KW-0238">DNA-binding</keyword>
<dbReference type="OrthoDB" id="9814572at2"/>
<keyword evidence="5 12" id="KW-0808">Transferase</keyword>
<evidence type="ECO:0000256" key="1">
    <source>
        <dbReference type="ARBA" id="ARBA00006594"/>
    </source>
</evidence>
<dbReference type="PANTHER" id="PTHR42998">
    <property type="entry name" value="TYPE I RESTRICTION ENZYME HINDVIIP M PROTEIN-RELATED"/>
    <property type="match status" value="1"/>
</dbReference>
<dbReference type="InterPro" id="IPR002052">
    <property type="entry name" value="DNA_methylase_N6_adenine_CS"/>
</dbReference>
<comment type="similarity">
    <text evidence="2">Belongs to the type-I restriction system S methylase family.</text>
</comment>